<reference evidence="1" key="1">
    <citation type="submission" date="2022-12" db="EMBL/GenBank/DDBJ databases">
        <authorList>
            <person name="Webb A."/>
        </authorList>
    </citation>
    <scope>NUCLEOTIDE SEQUENCE</scope>
    <source>
        <strain evidence="1">Pd1</strain>
    </source>
</reference>
<organism evidence="1 2">
    <name type="scientific">Peronospora destructor</name>
    <dbReference type="NCBI Taxonomy" id="86335"/>
    <lineage>
        <taxon>Eukaryota</taxon>
        <taxon>Sar</taxon>
        <taxon>Stramenopiles</taxon>
        <taxon>Oomycota</taxon>
        <taxon>Peronosporomycetes</taxon>
        <taxon>Peronosporales</taxon>
        <taxon>Peronosporaceae</taxon>
        <taxon>Peronospora</taxon>
    </lineage>
</organism>
<gene>
    <name evidence="1" type="ORF">PDE001_LOCUS1298</name>
</gene>
<name>A0AAV0T5N3_9STRA</name>
<evidence type="ECO:0000313" key="2">
    <source>
        <dbReference type="Proteomes" id="UP001162029"/>
    </source>
</evidence>
<dbReference type="EMBL" id="CANTFM010000218">
    <property type="protein sequence ID" value="CAI5715293.1"/>
    <property type="molecule type" value="Genomic_DNA"/>
</dbReference>
<keyword evidence="2" id="KW-1185">Reference proteome</keyword>
<accession>A0AAV0T5N3</accession>
<proteinExistence type="predicted"/>
<comment type="caution">
    <text evidence="1">The sequence shown here is derived from an EMBL/GenBank/DDBJ whole genome shotgun (WGS) entry which is preliminary data.</text>
</comment>
<dbReference type="AlphaFoldDB" id="A0AAV0T5N3"/>
<sequence length="152" mass="17271">MDLPGIPSAAWDAIKHAIEPRLVSSRAKDAVFPASRELWRFVLSTTLHAIWTERLRRMEDSSLPQEPGMEEGGHLFARVQSALADTLLCCDEPTPLASAAGRQHFWRLLPAFLRRGVTRKSSWIRHRPTTSSDARCMRFVGIEHGVRFCRNH</sequence>
<protein>
    <submittedName>
        <fullName evidence="1">Uncharacterized protein</fullName>
    </submittedName>
</protein>
<dbReference type="Proteomes" id="UP001162029">
    <property type="component" value="Unassembled WGS sequence"/>
</dbReference>
<evidence type="ECO:0000313" key="1">
    <source>
        <dbReference type="EMBL" id="CAI5715293.1"/>
    </source>
</evidence>